<sequence length="110" mass="12095">MQKHNSPDCGGSNPAPIRLLERLPIPTGSCRRITSPLPLQLARLYIYKFRTKISLTIYTQFNLANSALPAALVGRAQILNFGGDFSTLVALAESANAQVFYRTQARTGSW</sequence>
<name>C9YCJ6_CURXX</name>
<dbReference type="AlphaFoldDB" id="C9YCJ6"/>
<protein>
    <submittedName>
        <fullName evidence="1">Uncharacterized protein</fullName>
    </submittedName>
</protein>
<evidence type="ECO:0000313" key="1">
    <source>
        <dbReference type="EMBL" id="CBA30578.1"/>
    </source>
</evidence>
<accession>C9YCJ6</accession>
<organism evidence="1">
    <name type="scientific">Curvibacter symbiont subsp. Hydra magnipapillata</name>
    <dbReference type="NCBI Taxonomy" id="667019"/>
    <lineage>
        <taxon>Bacteria</taxon>
        <taxon>Pseudomonadati</taxon>
        <taxon>Pseudomonadota</taxon>
        <taxon>Betaproteobacteria</taxon>
        <taxon>Burkholderiales</taxon>
        <taxon>Comamonadaceae</taxon>
        <taxon>Curvibacter</taxon>
    </lineage>
</organism>
<reference evidence="1" key="1">
    <citation type="journal article" date="2010" name="Nature">
        <title>The Dynamic genome of Hydra.</title>
        <authorList>
            <person name="Chapman J.A."/>
            <person name="Kirkness E.F."/>
            <person name="Simakov O."/>
            <person name="Hampson S.E."/>
            <person name="Mitros T."/>
            <person name="Weinmaier T."/>
            <person name="Rattei T."/>
            <person name="Balasubramanian P.G."/>
            <person name="Borman J."/>
            <person name="Busam D."/>
            <person name="Disbennett K."/>
            <person name="Pfannkoch C."/>
            <person name="Sumin N."/>
            <person name="Sutton G."/>
            <person name="Viswanathan L."/>
            <person name="Walenz B."/>
            <person name="Goodstein D.M."/>
            <person name="Hellsten U."/>
            <person name="Kawashima T."/>
            <person name="Prochnik S.E."/>
            <person name="Putnam N.H."/>
            <person name="Shu S."/>
            <person name="Blumberg B."/>
            <person name="Dana C.E."/>
            <person name="Gee L."/>
            <person name="Kibler D.F."/>
            <person name="Law L."/>
            <person name="Lindgens D."/>
            <person name="Martinez D.E."/>
            <person name="Peng J."/>
            <person name="Wigge P.A."/>
            <person name="Bertulat B."/>
            <person name="Guder C."/>
            <person name="Nakamura Y."/>
            <person name="Ozbek S."/>
            <person name="Watanabe H."/>
            <person name="Khalturin K."/>
            <person name="Hemmrich G."/>
            <person name="Franke A."/>
            <person name="Augustin R."/>
            <person name="Fraune S."/>
            <person name="Hayakawa E."/>
            <person name="Hayakawa S."/>
            <person name="Hirose M."/>
            <person name="Hwang J."/>
            <person name="Ikeo K."/>
            <person name="Nishimiya-Fujisawa C."/>
            <person name="Ogura A."/>
            <person name="Takahashi T."/>
            <person name="Steinmetz P.R."/>
            <person name="Zhang X."/>
            <person name="Aufschnaiter R."/>
            <person name="Eder M.K."/>
            <person name="Gorny A.K."/>
            <person name="Salvenmoser W."/>
            <person name="Heimberg A.M."/>
            <person name="Wheeler B.M."/>
            <person name="Peterson K.J."/>
            <person name="Boettger A."/>
            <person name="Tischler P."/>
            <person name="Wolf A."/>
            <person name="Gojobori T."/>
            <person name="Remington K.A."/>
            <person name="Strausberg R.L."/>
            <person name="Venter J."/>
            <person name="Technau U."/>
            <person name="Hobmayer B."/>
            <person name="Bosch T.C."/>
            <person name="Holstein T.W."/>
            <person name="Fujisawa T."/>
            <person name="Bode H.R."/>
            <person name="David C.N."/>
            <person name="Rokhsar D.S."/>
            <person name="Steele R.E."/>
        </authorList>
    </citation>
    <scope>NUCLEOTIDE SEQUENCE</scope>
</reference>
<proteinExistence type="predicted"/>
<gene>
    <name evidence="1" type="ORF">Csp_C24250</name>
</gene>
<dbReference type="EMBL" id="FN543105">
    <property type="protein sequence ID" value="CBA30578.1"/>
    <property type="molecule type" value="Genomic_DNA"/>
</dbReference>